<reference evidence="1" key="2">
    <citation type="journal article" date="2021" name="Data Brief">
        <title>Draft genome sequence data of the facultative, thermophilic, xylanolytic bacterium Paenibacillus sp. strain DA-C8.</title>
        <authorList>
            <person name="Chhe C."/>
            <person name="Uke A."/>
            <person name="Baramee S."/>
            <person name="Ungkulpasvich U."/>
            <person name="Tachaapaikoon C."/>
            <person name="Pason P."/>
            <person name="Waeonukul R."/>
            <person name="Ratanakhanokchai K."/>
            <person name="Kosugi A."/>
        </authorList>
    </citation>
    <scope>NUCLEOTIDE SEQUENCE</scope>
    <source>
        <strain evidence="1">DA-C8</strain>
    </source>
</reference>
<organism evidence="1 2">
    <name type="scientific">Insulibacter thermoxylanivorax</name>
    <dbReference type="NCBI Taxonomy" id="2749268"/>
    <lineage>
        <taxon>Bacteria</taxon>
        <taxon>Bacillati</taxon>
        <taxon>Bacillota</taxon>
        <taxon>Bacilli</taxon>
        <taxon>Bacillales</taxon>
        <taxon>Paenibacillaceae</taxon>
        <taxon>Insulibacter</taxon>
    </lineage>
</organism>
<keyword evidence="2" id="KW-1185">Reference proteome</keyword>
<sequence>MANRKFVLSKEATELLDRVIVELNIPRPEALRLALAKGLVDAALDEIPQQLEGGGFEVPHGVIAKDDDYVMYKHLIIEKLHKPIDDKDIDPYMHKLIEAGLRIMGNEMDQLSSLDNYLLYLVEKPARGS</sequence>
<name>A0A916VG52_9BACL</name>
<dbReference type="Proteomes" id="UP000654993">
    <property type="component" value="Unassembled WGS sequence"/>
</dbReference>
<dbReference type="AlphaFoldDB" id="A0A916VG52"/>
<evidence type="ECO:0008006" key="3">
    <source>
        <dbReference type="Google" id="ProtNLM"/>
    </source>
</evidence>
<accession>A0A916VG52</accession>
<protein>
    <recommendedName>
        <fullName evidence="3">DUF1832 domain-containing protein</fullName>
    </recommendedName>
</protein>
<dbReference type="EMBL" id="BMAQ01000003">
    <property type="protein sequence ID" value="GFR37190.1"/>
    <property type="molecule type" value="Genomic_DNA"/>
</dbReference>
<dbReference type="RefSeq" id="WP_200965471.1">
    <property type="nucleotide sequence ID" value="NZ_BMAQ01000003.1"/>
</dbReference>
<comment type="caution">
    <text evidence="1">The sequence shown here is derived from an EMBL/GenBank/DDBJ whole genome shotgun (WGS) entry which is preliminary data.</text>
</comment>
<evidence type="ECO:0000313" key="2">
    <source>
        <dbReference type="Proteomes" id="UP000654993"/>
    </source>
</evidence>
<gene>
    <name evidence="1" type="ORF">PRECH8_04860</name>
</gene>
<proteinExistence type="predicted"/>
<evidence type="ECO:0000313" key="1">
    <source>
        <dbReference type="EMBL" id="GFR37190.1"/>
    </source>
</evidence>
<reference evidence="1" key="1">
    <citation type="submission" date="2020-08" db="EMBL/GenBank/DDBJ databases">
        <authorList>
            <person name="Uke A."/>
            <person name="Chhe C."/>
            <person name="Baramee S."/>
            <person name="Kosugi A."/>
        </authorList>
    </citation>
    <scope>NUCLEOTIDE SEQUENCE</scope>
    <source>
        <strain evidence="1">DA-C8</strain>
    </source>
</reference>